<dbReference type="EMBL" id="EU449491">
    <property type="protein sequence ID" value="ACA61164.1"/>
    <property type="molecule type" value="Genomic_DNA"/>
</dbReference>
<organism evidence="6">
    <name type="scientific">uncultured microorganism</name>
    <dbReference type="NCBI Taxonomy" id="358574"/>
    <lineage>
        <taxon>unclassified sequences</taxon>
        <taxon>environmental samples</taxon>
    </lineage>
</organism>
<evidence type="ECO:0000256" key="3">
    <source>
        <dbReference type="ARBA" id="ARBA00022692"/>
    </source>
</evidence>
<dbReference type="GO" id="GO:0022857">
    <property type="term" value="F:transmembrane transporter activity"/>
    <property type="evidence" value="ECO:0007669"/>
    <property type="project" value="InterPro"/>
</dbReference>
<dbReference type="GO" id="GO:0005886">
    <property type="term" value="C:plasma membrane"/>
    <property type="evidence" value="ECO:0007669"/>
    <property type="project" value="UniProtKB-SubCell"/>
</dbReference>
<dbReference type="Gene3D" id="3.30.420.270">
    <property type="match status" value="1"/>
</dbReference>
<keyword evidence="4" id="KW-1133">Transmembrane helix</keyword>
<evidence type="ECO:0000313" key="6">
    <source>
        <dbReference type="EMBL" id="ACA61164.1"/>
    </source>
</evidence>
<dbReference type="Pfam" id="PF02472">
    <property type="entry name" value="ExbD"/>
    <property type="match status" value="1"/>
</dbReference>
<reference evidence="6" key="1">
    <citation type="journal article" date="2009" name="J. Appl. Microbiol.">
        <title>Isolation and partial characterization of novel genes encoding acidic cellulases from metagenomes of buffalo rumens.</title>
        <authorList>
            <person name="Duan C.J."/>
            <person name="Xian L."/>
            <person name="Zhao G.C."/>
            <person name="Feng Y."/>
            <person name="Pang H."/>
            <person name="Bai X.-L."/>
            <person name="Tang J.L."/>
            <person name="Ma Q.-S."/>
            <person name="Feng J.X."/>
        </authorList>
    </citation>
    <scope>NUCLEOTIDE SEQUENCE</scope>
</reference>
<name>B1PLK7_9ZZZZ</name>
<protein>
    <submittedName>
        <fullName evidence="6">Putative biopolymer transmembrane protein</fullName>
    </submittedName>
</protein>
<keyword evidence="5" id="KW-0472">Membrane</keyword>
<feature type="non-terminal residue" evidence="6">
    <location>
        <position position="1"/>
    </location>
</feature>
<proteinExistence type="predicted"/>
<evidence type="ECO:0000256" key="5">
    <source>
        <dbReference type="ARBA" id="ARBA00023136"/>
    </source>
</evidence>
<evidence type="ECO:0000256" key="4">
    <source>
        <dbReference type="ARBA" id="ARBA00022989"/>
    </source>
</evidence>
<sequence length="100" mass="11342">DIDIDLPVSVSSLDVPPDNDTMVIGINKRKGLHYNGRPVTQNELNEILSDLSDRNPEQRLRLDCDKATPFKRVVQVLDLCAFRGLLNVGVRTYDEKYNSQ</sequence>
<accession>B1PLK7</accession>
<evidence type="ECO:0000256" key="2">
    <source>
        <dbReference type="ARBA" id="ARBA00022475"/>
    </source>
</evidence>
<comment type="subcellular location">
    <subcellularLocation>
        <location evidence="1">Cell membrane</location>
        <topology evidence="1">Single-pass membrane protein</topology>
    </subcellularLocation>
</comment>
<keyword evidence="3 6" id="KW-0812">Transmembrane</keyword>
<evidence type="ECO:0000256" key="1">
    <source>
        <dbReference type="ARBA" id="ARBA00004162"/>
    </source>
</evidence>
<dbReference type="InterPro" id="IPR003400">
    <property type="entry name" value="ExbD"/>
</dbReference>
<dbReference type="AlphaFoldDB" id="B1PLK7"/>
<keyword evidence="2" id="KW-1003">Cell membrane</keyword>